<feature type="compositionally biased region" description="Basic residues" evidence="1">
    <location>
        <begin position="318"/>
        <end position="328"/>
    </location>
</feature>
<protein>
    <recommendedName>
        <fullName evidence="3">PHD-type domain-containing protein</fullName>
    </recommendedName>
</protein>
<evidence type="ECO:0008006" key="3">
    <source>
        <dbReference type="Google" id="ProtNLM"/>
    </source>
</evidence>
<sequence>MTDTATSVPIPASESIVASNPFDDVKSPITTQAGMPPLSQSEFMSPPPAAPSPSTSAHNYPMTSSASSPSLMHSNFMGMSQPSGPPQNWPGIQNNGLPGGFRPQTGPPHGMQQGMGMPGMPGGPMAARNMHPGFMNGMPPGMNFPGAPGPQNNGFPAGFQQNRMGLRNPPPGNPGQPGSQQMMSNEPDEMNEILQIRDSLSEFTQNEKPSPLMPLSQNEKSKCGKCKSDIFPKADIEELVRCFSCKTWFRRTCVGLSELAYKRLVMEQEYVAWSCQSCIENKVVNSIVPKIEKEYCTNRPVPPDAPVHALAKPEKRDRKSRTKSKNGKAKSPTGFPGNDQRFQPPGGFGGPGGPGGFMPQNPGQPGNPGMPGHPGQSLLSPQAQPGQLNSFDPRMNGPGAPGHNGSGPVTSLPSDFMNTPNANASDDPLSEITGLDPLSDTKTEPVFSSSMDFNAIMSSMQSGAPGGNAAASHDESSFIPKSEPMTTNQSEMTNPGLSISNNEQIKKESSMETAQEQPKTEFQEPMAEASQA</sequence>
<feature type="region of interest" description="Disordered" evidence="1">
    <location>
        <begin position="296"/>
        <end position="446"/>
    </location>
</feature>
<proteinExistence type="predicted"/>
<evidence type="ECO:0000313" key="2">
    <source>
        <dbReference type="EMBL" id="CBY39131.1"/>
    </source>
</evidence>
<dbReference type="Gene3D" id="3.30.40.10">
    <property type="entry name" value="Zinc/RING finger domain, C3HC4 (zinc finger)"/>
    <property type="match status" value="1"/>
</dbReference>
<evidence type="ECO:0000256" key="1">
    <source>
        <dbReference type="SAM" id="MobiDB-lite"/>
    </source>
</evidence>
<feature type="region of interest" description="Disordered" evidence="1">
    <location>
        <begin position="458"/>
        <end position="532"/>
    </location>
</feature>
<feature type="region of interest" description="Disordered" evidence="1">
    <location>
        <begin position="1"/>
        <end position="85"/>
    </location>
</feature>
<reference evidence="2" key="1">
    <citation type="journal article" date="2010" name="Science">
        <title>Plasticity of animal genome architecture unmasked by rapid evolution of a pelagic tunicate.</title>
        <authorList>
            <person name="Denoeud F."/>
            <person name="Henriet S."/>
            <person name="Mungpakdee S."/>
            <person name="Aury J.M."/>
            <person name="Da Silva C."/>
            <person name="Brinkmann H."/>
            <person name="Mikhaleva J."/>
            <person name="Olsen L.C."/>
            <person name="Jubin C."/>
            <person name="Canestro C."/>
            <person name="Bouquet J.M."/>
            <person name="Danks G."/>
            <person name="Poulain J."/>
            <person name="Campsteijn C."/>
            <person name="Adamski M."/>
            <person name="Cross I."/>
            <person name="Yadetie F."/>
            <person name="Muffato M."/>
            <person name="Louis A."/>
            <person name="Butcher S."/>
            <person name="Tsagkogeorga G."/>
            <person name="Konrad A."/>
            <person name="Singh S."/>
            <person name="Jensen M.F."/>
            <person name="Cong E.H."/>
            <person name="Eikeseth-Otteraa H."/>
            <person name="Noel B."/>
            <person name="Anthouard V."/>
            <person name="Porcel B.M."/>
            <person name="Kachouri-Lafond R."/>
            <person name="Nishino A."/>
            <person name="Ugolini M."/>
            <person name="Chourrout P."/>
            <person name="Nishida H."/>
            <person name="Aasland R."/>
            <person name="Huzurbazar S."/>
            <person name="Westhof E."/>
            <person name="Delsuc F."/>
            <person name="Lehrach H."/>
            <person name="Reinhardt R."/>
            <person name="Weissenbach J."/>
            <person name="Roy S.W."/>
            <person name="Artiguenave F."/>
            <person name="Postlethwait J.H."/>
            <person name="Manak J.R."/>
            <person name="Thompson E.M."/>
            <person name="Jaillon O."/>
            <person name="Du Pasquier L."/>
            <person name="Boudinot P."/>
            <person name="Liberles D.A."/>
            <person name="Volff J.N."/>
            <person name="Philippe H."/>
            <person name="Lenhard B."/>
            <person name="Roest Crollius H."/>
            <person name="Wincker P."/>
            <person name="Chourrout D."/>
        </authorList>
    </citation>
    <scope>NUCLEOTIDE SEQUENCE [LARGE SCALE GENOMIC DNA]</scope>
</reference>
<feature type="region of interest" description="Disordered" evidence="1">
    <location>
        <begin position="155"/>
        <end position="184"/>
    </location>
</feature>
<feature type="compositionally biased region" description="Polar residues" evidence="1">
    <location>
        <begin position="407"/>
        <end position="424"/>
    </location>
</feature>
<dbReference type="InterPro" id="IPR011011">
    <property type="entry name" value="Znf_FYVE_PHD"/>
</dbReference>
<feature type="compositionally biased region" description="Polar residues" evidence="1">
    <location>
        <begin position="61"/>
        <end position="82"/>
    </location>
</feature>
<name>E4YUJ2_OIKDI</name>
<dbReference type="EMBL" id="FN655436">
    <property type="protein sequence ID" value="CBY39131.1"/>
    <property type="molecule type" value="Genomic_DNA"/>
</dbReference>
<dbReference type="Proteomes" id="UP000011014">
    <property type="component" value="Unassembled WGS sequence"/>
</dbReference>
<accession>E4YUJ2</accession>
<feature type="compositionally biased region" description="Polar residues" evidence="1">
    <location>
        <begin position="377"/>
        <end position="390"/>
    </location>
</feature>
<dbReference type="CDD" id="cd15551">
    <property type="entry name" value="PHD_PYGO"/>
    <property type="match status" value="1"/>
</dbReference>
<dbReference type="SUPFAM" id="SSF57903">
    <property type="entry name" value="FYVE/PHD zinc finger"/>
    <property type="match status" value="1"/>
</dbReference>
<feature type="compositionally biased region" description="Gly residues" evidence="1">
    <location>
        <begin position="346"/>
        <end position="356"/>
    </location>
</feature>
<dbReference type="InterPro" id="IPR013083">
    <property type="entry name" value="Znf_RING/FYVE/PHD"/>
</dbReference>
<feature type="compositionally biased region" description="Polar residues" evidence="1">
    <location>
        <begin position="484"/>
        <end position="503"/>
    </location>
</feature>
<organism evidence="2">
    <name type="scientific">Oikopleura dioica</name>
    <name type="common">Tunicate</name>
    <dbReference type="NCBI Taxonomy" id="34765"/>
    <lineage>
        <taxon>Eukaryota</taxon>
        <taxon>Metazoa</taxon>
        <taxon>Chordata</taxon>
        <taxon>Tunicata</taxon>
        <taxon>Appendicularia</taxon>
        <taxon>Copelata</taxon>
        <taxon>Oikopleuridae</taxon>
        <taxon>Oikopleura</taxon>
    </lineage>
</organism>
<gene>
    <name evidence="2" type="ORF">GSOID_T00019676001</name>
</gene>
<dbReference type="AlphaFoldDB" id="E4YUJ2"/>
<feature type="compositionally biased region" description="Polar residues" evidence="1">
    <location>
        <begin position="28"/>
        <end position="43"/>
    </location>
</feature>